<comment type="caution">
    <text evidence="5">The sequence shown here is derived from an EMBL/GenBank/DDBJ whole genome shotgun (WGS) entry which is preliminary data.</text>
</comment>
<name>A0A117I7N0_9MYCO</name>
<dbReference type="InterPro" id="IPR038332">
    <property type="entry name" value="PPE_sf"/>
</dbReference>
<reference evidence="6" key="2">
    <citation type="submission" date="2016-02" db="EMBL/GenBank/DDBJ databases">
        <title>Draft genome sequence of five rapidly growing Mycobacterium species.</title>
        <authorList>
            <person name="Katahira K."/>
            <person name="Gotou Y."/>
            <person name="Iida K."/>
            <person name="Ogura Y."/>
            <person name="Hayashi T."/>
        </authorList>
    </citation>
    <scope>NUCLEOTIDE SEQUENCE [LARGE SCALE GENOMIC DNA]</scope>
    <source>
        <strain evidence="6">JCM15654</strain>
    </source>
</reference>
<dbReference type="SUPFAM" id="SSF140459">
    <property type="entry name" value="PE/PPE dimer-like"/>
    <property type="match status" value="1"/>
</dbReference>
<dbReference type="Pfam" id="PF00823">
    <property type="entry name" value="PPE"/>
    <property type="match status" value="1"/>
</dbReference>
<dbReference type="GO" id="GO:0052572">
    <property type="term" value="P:response to host immune response"/>
    <property type="evidence" value="ECO:0007669"/>
    <property type="project" value="TreeGrafter"/>
</dbReference>
<evidence type="ECO:0000256" key="1">
    <source>
        <dbReference type="ARBA" id="ARBA00010652"/>
    </source>
</evidence>
<sequence length="497" mass="49855">MTAPVWMALPPEVHSTLISSGPGAGSLLAAAAAWNALSSEYASAAAELTTVVGTVRAGAWQGPSAERYAVAHAPYAAWLSQTSANTAAVAAQAETAAASYSAALAAVPTMAELAANHAMHSALVATNFFGVNTIPIALNEADYVRMWIQAATAMTVYQAGAQTAVAAAPPTTEAPMLLAPPLARASATALQFDDPIEEWLSGSEHFLSMYRALKQLVTDPVGTIYQIIVDFATSPSTAITTWMPLLYVFAYAATFALMGTPLYAAIMGSAASVAVPIALGLSGLVQTYDMPVDEPAAAVTAQPADQPNAVALTAPSSTAVGGAPSSGTAPVGSAPASASAPAPTPTGSEGAGYAVRGDGPGWGFGPSIRHGASSPASAPLGSSAAASAGVAAGVAAANRERHRDRKRRNAGAQDRGYRHEFMTMDNTLPPPPEAKAATASRTGAGPMGFAGTITGSTPAAPAGLTSLANETLGSPTVPMMPAGWDTARGDADTHGQT</sequence>
<dbReference type="Gene3D" id="1.20.1260.20">
    <property type="entry name" value="PPE superfamily"/>
    <property type="match status" value="1"/>
</dbReference>
<comment type="similarity">
    <text evidence="1">Belongs to the mycobacterial PPE family.</text>
</comment>
<feature type="compositionally biased region" description="Low complexity" evidence="2">
    <location>
        <begin position="321"/>
        <end position="348"/>
    </location>
</feature>
<feature type="region of interest" description="Disordered" evidence="2">
    <location>
        <begin position="315"/>
        <end position="358"/>
    </location>
</feature>
<dbReference type="Pfam" id="PF18878">
    <property type="entry name" value="PPE-PPW"/>
    <property type="match status" value="1"/>
</dbReference>
<dbReference type="FunFam" id="1.20.1260.20:FF:000001">
    <property type="entry name" value="PPE family protein PPE41"/>
    <property type="match status" value="1"/>
</dbReference>
<feature type="domain" description="PPE" evidence="3">
    <location>
        <begin position="6"/>
        <end position="168"/>
    </location>
</feature>
<dbReference type="Proteomes" id="UP000069620">
    <property type="component" value="Unassembled WGS sequence"/>
</dbReference>
<evidence type="ECO:0000256" key="2">
    <source>
        <dbReference type="SAM" id="MobiDB-lite"/>
    </source>
</evidence>
<proteinExistence type="inferred from homology"/>
<organism evidence="5 6">
    <name type="scientific">Mycolicibacterium brisbanense</name>
    <dbReference type="NCBI Taxonomy" id="146020"/>
    <lineage>
        <taxon>Bacteria</taxon>
        <taxon>Bacillati</taxon>
        <taxon>Actinomycetota</taxon>
        <taxon>Actinomycetes</taxon>
        <taxon>Mycobacteriales</taxon>
        <taxon>Mycobacteriaceae</taxon>
        <taxon>Mycolicibacterium</taxon>
    </lineage>
</organism>
<dbReference type="EMBL" id="BCSX01000053">
    <property type="protein sequence ID" value="GAS91953.1"/>
    <property type="molecule type" value="Genomic_DNA"/>
</dbReference>
<evidence type="ECO:0000313" key="5">
    <source>
        <dbReference type="EMBL" id="GAS91953.1"/>
    </source>
</evidence>
<dbReference type="STRING" id="146020.RMCB_6049"/>
<dbReference type="InterPro" id="IPR043641">
    <property type="entry name" value="PPE-PPW_C"/>
</dbReference>
<feature type="region of interest" description="Disordered" evidence="2">
    <location>
        <begin position="461"/>
        <end position="497"/>
    </location>
</feature>
<evidence type="ECO:0000259" key="3">
    <source>
        <dbReference type="Pfam" id="PF00823"/>
    </source>
</evidence>
<gene>
    <name evidence="5" type="ORF">RMCB_6049</name>
</gene>
<feature type="domain" description="PPE-PPW subfamily C-terminal" evidence="4">
    <location>
        <begin position="438"/>
        <end position="484"/>
    </location>
</feature>
<dbReference type="OrthoDB" id="4753487at2"/>
<feature type="compositionally biased region" description="Basic residues" evidence="2">
    <location>
        <begin position="400"/>
        <end position="409"/>
    </location>
</feature>
<dbReference type="PANTHER" id="PTHR46766">
    <property type="entry name" value="GLUTAMINE-RICH PROTEIN 2"/>
    <property type="match status" value="1"/>
</dbReference>
<keyword evidence="6" id="KW-1185">Reference proteome</keyword>
<feature type="region of interest" description="Disordered" evidence="2">
    <location>
        <begin position="394"/>
        <end position="415"/>
    </location>
</feature>
<evidence type="ECO:0000259" key="4">
    <source>
        <dbReference type="Pfam" id="PF18878"/>
    </source>
</evidence>
<dbReference type="AlphaFoldDB" id="A0A117I7N0"/>
<protein>
    <submittedName>
        <fullName evidence="5">PPE family protein</fullName>
    </submittedName>
</protein>
<evidence type="ECO:0000313" key="6">
    <source>
        <dbReference type="Proteomes" id="UP000069620"/>
    </source>
</evidence>
<dbReference type="InterPro" id="IPR000030">
    <property type="entry name" value="PPE_dom"/>
</dbReference>
<reference evidence="6" key="1">
    <citation type="journal article" date="2016" name="Genome Announc.">
        <title>Draft Genome Sequences of Five Rapidly Growing Mycobacterium Species, M. thermoresistibile, M. fortuitum subsp. acetamidolyticum, M. canariasense, M. brisbanense, and M. novocastrense.</title>
        <authorList>
            <person name="Katahira K."/>
            <person name="Ogura Y."/>
            <person name="Gotoh Y."/>
            <person name="Hayashi T."/>
        </authorList>
    </citation>
    <scope>NUCLEOTIDE SEQUENCE [LARGE SCALE GENOMIC DNA]</scope>
    <source>
        <strain evidence="6">JCM15654</strain>
    </source>
</reference>
<feature type="compositionally biased region" description="Basic and acidic residues" evidence="2">
    <location>
        <begin position="487"/>
        <end position="497"/>
    </location>
</feature>
<dbReference type="PANTHER" id="PTHR46766:SF1">
    <property type="entry name" value="GLUTAMINE-RICH PROTEIN 2"/>
    <property type="match status" value="1"/>
</dbReference>
<dbReference type="RefSeq" id="WP_062831712.1">
    <property type="nucleotide sequence ID" value="NZ_BCSX01000053.1"/>
</dbReference>
<accession>A0A117I7N0</accession>